<dbReference type="OrthoDB" id="9788959at2"/>
<dbReference type="RefSeq" id="WP_145364589.1">
    <property type="nucleotide sequence ID" value="NZ_CP036268.1"/>
</dbReference>
<evidence type="ECO:0000313" key="4">
    <source>
        <dbReference type="Proteomes" id="UP000317318"/>
    </source>
</evidence>
<dbReference type="Pfam" id="PF00582">
    <property type="entry name" value="Usp"/>
    <property type="match status" value="1"/>
</dbReference>
<feature type="domain" description="UspA" evidence="2">
    <location>
        <begin position="4"/>
        <end position="143"/>
    </location>
</feature>
<dbReference type="KEGG" id="svp:Pan189_28800"/>
<dbReference type="InterPro" id="IPR014729">
    <property type="entry name" value="Rossmann-like_a/b/a_fold"/>
</dbReference>
<dbReference type="SUPFAM" id="SSF52402">
    <property type="entry name" value="Adenine nucleotide alpha hydrolases-like"/>
    <property type="match status" value="1"/>
</dbReference>
<dbReference type="AlphaFoldDB" id="A0A517R3Q0"/>
<organism evidence="3 4">
    <name type="scientific">Stratiformator vulcanicus</name>
    <dbReference type="NCBI Taxonomy" id="2527980"/>
    <lineage>
        <taxon>Bacteria</taxon>
        <taxon>Pseudomonadati</taxon>
        <taxon>Planctomycetota</taxon>
        <taxon>Planctomycetia</taxon>
        <taxon>Planctomycetales</taxon>
        <taxon>Planctomycetaceae</taxon>
        <taxon>Stratiformator</taxon>
    </lineage>
</organism>
<evidence type="ECO:0000313" key="3">
    <source>
        <dbReference type="EMBL" id="QDT38486.1"/>
    </source>
</evidence>
<comment type="similarity">
    <text evidence="1">Belongs to the universal stress protein A family.</text>
</comment>
<evidence type="ECO:0000259" key="2">
    <source>
        <dbReference type="Pfam" id="PF00582"/>
    </source>
</evidence>
<dbReference type="PRINTS" id="PR01438">
    <property type="entry name" value="UNVRSLSTRESS"/>
</dbReference>
<dbReference type="Proteomes" id="UP000317318">
    <property type="component" value="Chromosome"/>
</dbReference>
<dbReference type="PANTHER" id="PTHR46268:SF22">
    <property type="entry name" value="SENSOR PROTEIN KDPD-RELATED"/>
    <property type="match status" value="1"/>
</dbReference>
<protein>
    <recommendedName>
        <fullName evidence="2">UspA domain-containing protein</fullName>
    </recommendedName>
</protein>
<dbReference type="CDD" id="cd00293">
    <property type="entry name" value="USP-like"/>
    <property type="match status" value="1"/>
</dbReference>
<keyword evidence="4" id="KW-1185">Reference proteome</keyword>
<dbReference type="Gene3D" id="3.40.50.620">
    <property type="entry name" value="HUPs"/>
    <property type="match status" value="1"/>
</dbReference>
<evidence type="ECO:0000256" key="1">
    <source>
        <dbReference type="ARBA" id="ARBA00008791"/>
    </source>
</evidence>
<accession>A0A517R3Q0</accession>
<reference evidence="3 4" key="1">
    <citation type="submission" date="2019-02" db="EMBL/GenBank/DDBJ databases">
        <title>Deep-cultivation of Planctomycetes and their phenomic and genomic characterization uncovers novel biology.</title>
        <authorList>
            <person name="Wiegand S."/>
            <person name="Jogler M."/>
            <person name="Boedeker C."/>
            <person name="Pinto D."/>
            <person name="Vollmers J."/>
            <person name="Rivas-Marin E."/>
            <person name="Kohn T."/>
            <person name="Peeters S.H."/>
            <person name="Heuer A."/>
            <person name="Rast P."/>
            <person name="Oberbeckmann S."/>
            <person name="Bunk B."/>
            <person name="Jeske O."/>
            <person name="Meyerdierks A."/>
            <person name="Storesund J.E."/>
            <person name="Kallscheuer N."/>
            <person name="Luecker S."/>
            <person name="Lage O.M."/>
            <person name="Pohl T."/>
            <person name="Merkel B.J."/>
            <person name="Hornburger P."/>
            <person name="Mueller R.-W."/>
            <person name="Bruemmer F."/>
            <person name="Labrenz M."/>
            <person name="Spormann A.M."/>
            <person name="Op den Camp H."/>
            <person name="Overmann J."/>
            <person name="Amann R."/>
            <person name="Jetten M.S.M."/>
            <person name="Mascher T."/>
            <person name="Medema M.H."/>
            <person name="Devos D.P."/>
            <person name="Kaster A.-K."/>
            <person name="Ovreas L."/>
            <person name="Rohde M."/>
            <person name="Galperin M.Y."/>
            <person name="Jogler C."/>
        </authorList>
    </citation>
    <scope>NUCLEOTIDE SEQUENCE [LARGE SCALE GENOMIC DNA]</scope>
    <source>
        <strain evidence="3 4">Pan189</strain>
    </source>
</reference>
<dbReference type="InterPro" id="IPR006016">
    <property type="entry name" value="UspA"/>
</dbReference>
<dbReference type="PANTHER" id="PTHR46268">
    <property type="entry name" value="STRESS RESPONSE PROTEIN NHAX"/>
    <property type="match status" value="1"/>
</dbReference>
<sequence length="152" mass="16936">MVTIHRVLFPTDFSEYSRAARTYAIDFAIKFEAELHVLHVVQDPMVFLPDPAMAIPPAFADVKEIDDAAKQSLENLPLPSELSVVRAVRHGPAFLEILHYCREHSIDLTVLGTHGRSGLSHVLMGSTAEKVVRKAPCPVLTVRPSEHKFEMP</sequence>
<dbReference type="InterPro" id="IPR006015">
    <property type="entry name" value="Universal_stress_UspA"/>
</dbReference>
<dbReference type="EMBL" id="CP036268">
    <property type="protein sequence ID" value="QDT38486.1"/>
    <property type="molecule type" value="Genomic_DNA"/>
</dbReference>
<proteinExistence type="inferred from homology"/>
<name>A0A517R3Q0_9PLAN</name>
<gene>
    <name evidence="3" type="ORF">Pan189_28800</name>
</gene>